<evidence type="ECO:0000313" key="3">
    <source>
        <dbReference type="Proteomes" id="UP001279410"/>
    </source>
</evidence>
<gene>
    <name evidence="2" type="ORF">AKAME5_000310400</name>
</gene>
<comment type="caution">
    <text evidence="2">The sequence shown here is derived from an EMBL/GenBank/DDBJ whole genome shotgun (WGS) entry which is preliminary data.</text>
</comment>
<organism evidence="2 3">
    <name type="scientific">Lates japonicus</name>
    <name type="common">Japanese lates</name>
    <dbReference type="NCBI Taxonomy" id="270547"/>
    <lineage>
        <taxon>Eukaryota</taxon>
        <taxon>Metazoa</taxon>
        <taxon>Chordata</taxon>
        <taxon>Craniata</taxon>
        <taxon>Vertebrata</taxon>
        <taxon>Euteleostomi</taxon>
        <taxon>Actinopterygii</taxon>
        <taxon>Neopterygii</taxon>
        <taxon>Teleostei</taxon>
        <taxon>Neoteleostei</taxon>
        <taxon>Acanthomorphata</taxon>
        <taxon>Carangaria</taxon>
        <taxon>Carangaria incertae sedis</taxon>
        <taxon>Centropomidae</taxon>
        <taxon>Lates</taxon>
    </lineage>
</organism>
<feature type="region of interest" description="Disordered" evidence="1">
    <location>
        <begin position="1"/>
        <end position="44"/>
    </location>
</feature>
<feature type="non-terminal residue" evidence="2">
    <location>
        <position position="108"/>
    </location>
</feature>
<evidence type="ECO:0000313" key="2">
    <source>
        <dbReference type="EMBL" id="GLD49289.1"/>
    </source>
</evidence>
<proteinExistence type="predicted"/>
<dbReference type="EMBL" id="BRZM01000007">
    <property type="protein sequence ID" value="GLD49289.1"/>
    <property type="molecule type" value="Genomic_DNA"/>
</dbReference>
<evidence type="ECO:0000256" key="1">
    <source>
        <dbReference type="SAM" id="MobiDB-lite"/>
    </source>
</evidence>
<dbReference type="AlphaFoldDB" id="A0AAD3QX35"/>
<sequence>EPEQQPGLFSPGVRAWPQPSNMFPAWRRGRRTGSSTVAPRTMDTAGRTGQVGQVWVSCWILLSATCILSARAQVDGIPPYFKMEPPQTQVHLEGTAWFSAWQRQLALG</sequence>
<reference evidence="2" key="1">
    <citation type="submission" date="2022-08" db="EMBL/GenBank/DDBJ databases">
        <title>Genome sequencing of akame (Lates japonicus).</title>
        <authorList>
            <person name="Hashiguchi Y."/>
            <person name="Takahashi H."/>
        </authorList>
    </citation>
    <scope>NUCLEOTIDE SEQUENCE</scope>
    <source>
        <strain evidence="2">Kochi</strain>
    </source>
</reference>
<name>A0AAD3QX35_LATJO</name>
<dbReference type="Proteomes" id="UP001279410">
    <property type="component" value="Unassembled WGS sequence"/>
</dbReference>
<protein>
    <submittedName>
        <fullName evidence="2">Protein sidekick-2-like protein</fullName>
    </submittedName>
</protein>
<keyword evidence="3" id="KW-1185">Reference proteome</keyword>
<accession>A0AAD3QX35</accession>